<evidence type="ECO:0000256" key="1">
    <source>
        <dbReference type="SAM" id="MobiDB-lite"/>
    </source>
</evidence>
<proteinExistence type="predicted"/>
<evidence type="ECO:0000313" key="3">
    <source>
        <dbReference type="Proteomes" id="UP001205105"/>
    </source>
</evidence>
<dbReference type="Proteomes" id="UP001205105">
    <property type="component" value="Unassembled WGS sequence"/>
</dbReference>
<dbReference type="AlphaFoldDB" id="A0AAD5H999"/>
<protein>
    <submittedName>
        <fullName evidence="2">Uncharacterized protein</fullName>
    </submittedName>
</protein>
<feature type="region of interest" description="Disordered" evidence="1">
    <location>
        <begin position="1"/>
        <end position="51"/>
    </location>
</feature>
<gene>
    <name evidence="2" type="ORF">COHA_000089</name>
</gene>
<reference evidence="2" key="1">
    <citation type="submission" date="2020-11" db="EMBL/GenBank/DDBJ databases">
        <title>Chlorella ohadii genome sequencing and assembly.</title>
        <authorList>
            <person name="Murik O."/>
            <person name="Treves H."/>
            <person name="Kedem I."/>
            <person name="Shotland Y."/>
            <person name="Kaplan A."/>
        </authorList>
    </citation>
    <scope>NUCLEOTIDE SEQUENCE</scope>
    <source>
        <strain evidence="2">1</strain>
    </source>
</reference>
<keyword evidence="3" id="KW-1185">Reference proteome</keyword>
<comment type="caution">
    <text evidence="2">The sequence shown here is derived from an EMBL/GenBank/DDBJ whole genome shotgun (WGS) entry which is preliminary data.</text>
</comment>
<evidence type="ECO:0000313" key="2">
    <source>
        <dbReference type="EMBL" id="KAI7846378.1"/>
    </source>
</evidence>
<organism evidence="2 3">
    <name type="scientific">Chlorella ohadii</name>
    <dbReference type="NCBI Taxonomy" id="2649997"/>
    <lineage>
        <taxon>Eukaryota</taxon>
        <taxon>Viridiplantae</taxon>
        <taxon>Chlorophyta</taxon>
        <taxon>core chlorophytes</taxon>
        <taxon>Trebouxiophyceae</taxon>
        <taxon>Chlorellales</taxon>
        <taxon>Chlorellaceae</taxon>
        <taxon>Chlorella clade</taxon>
        <taxon>Chlorella</taxon>
    </lineage>
</organism>
<sequence>MEPAGFHSKQTPLDARVASDKLPSSALAGAPEREQVHELQPEGEGPDVMMEPLRQHDPEERLRAIADAQMETEIAAARAHAEAVKNHGR</sequence>
<feature type="compositionally biased region" description="Basic and acidic residues" evidence="1">
    <location>
        <begin position="31"/>
        <end position="40"/>
    </location>
</feature>
<accession>A0AAD5H999</accession>
<dbReference type="EMBL" id="JADXDR010000003">
    <property type="protein sequence ID" value="KAI7846378.1"/>
    <property type="molecule type" value="Genomic_DNA"/>
</dbReference>
<name>A0AAD5H999_9CHLO</name>